<evidence type="ECO:0000313" key="16">
    <source>
        <dbReference type="EMBL" id="MFC5745475.1"/>
    </source>
</evidence>
<keyword evidence="17" id="KW-1185">Reference proteome</keyword>
<comment type="cofactor">
    <cofactor evidence="1">
        <name>siroheme</name>
        <dbReference type="ChEBI" id="CHEBI:60052"/>
    </cofactor>
</comment>
<name>A0ABW0ZXC9_9ACTN</name>
<evidence type="ECO:0000256" key="5">
    <source>
        <dbReference type="ARBA" id="ARBA00010429"/>
    </source>
</evidence>
<gene>
    <name evidence="16" type="ORF">ACFPZN_07650</name>
</gene>
<keyword evidence="6" id="KW-0349">Heme</keyword>
<dbReference type="Pfam" id="PF18267">
    <property type="entry name" value="Rubredoxin_C"/>
    <property type="match status" value="1"/>
</dbReference>
<evidence type="ECO:0000256" key="3">
    <source>
        <dbReference type="ARBA" id="ARBA00001974"/>
    </source>
</evidence>
<keyword evidence="12" id="KW-0411">Iron-sulfur</keyword>
<feature type="domain" description="NADH-rubredoxin oxidoreductase C-terminal" evidence="15">
    <location>
        <begin position="343"/>
        <end position="407"/>
    </location>
</feature>
<keyword evidence="7" id="KW-0285">Flavoprotein</keyword>
<keyword evidence="11" id="KW-0408">Iron</keyword>
<dbReference type="PRINTS" id="PR00411">
    <property type="entry name" value="PNDRDTASEI"/>
</dbReference>
<feature type="domain" description="BFD-like [2Fe-2S]-binding" evidence="13">
    <location>
        <begin position="445"/>
        <end position="492"/>
    </location>
</feature>
<evidence type="ECO:0000259" key="14">
    <source>
        <dbReference type="Pfam" id="PF07992"/>
    </source>
</evidence>
<evidence type="ECO:0000256" key="4">
    <source>
        <dbReference type="ARBA" id="ARBA00005096"/>
    </source>
</evidence>
<evidence type="ECO:0000256" key="7">
    <source>
        <dbReference type="ARBA" id="ARBA00022630"/>
    </source>
</evidence>
<evidence type="ECO:0000313" key="17">
    <source>
        <dbReference type="Proteomes" id="UP001596074"/>
    </source>
</evidence>
<proteinExistence type="inferred from homology"/>
<dbReference type="Proteomes" id="UP001596074">
    <property type="component" value="Unassembled WGS sequence"/>
</dbReference>
<evidence type="ECO:0000259" key="15">
    <source>
        <dbReference type="Pfam" id="PF18267"/>
    </source>
</evidence>
<dbReference type="PANTHER" id="PTHR43809">
    <property type="entry name" value="NITRITE REDUCTASE (NADH) LARGE SUBUNIT"/>
    <property type="match status" value="1"/>
</dbReference>
<dbReference type="EMBL" id="JBHSON010000008">
    <property type="protein sequence ID" value="MFC5745475.1"/>
    <property type="molecule type" value="Genomic_DNA"/>
</dbReference>
<dbReference type="Gene3D" id="3.50.50.60">
    <property type="entry name" value="FAD/NAD(P)-binding domain"/>
    <property type="match status" value="2"/>
</dbReference>
<dbReference type="Gene3D" id="1.10.10.1100">
    <property type="entry name" value="BFD-like [2Fe-2S]-binding domain"/>
    <property type="match status" value="1"/>
</dbReference>
<evidence type="ECO:0000256" key="10">
    <source>
        <dbReference type="ARBA" id="ARBA00023002"/>
    </source>
</evidence>
<comment type="cofactor">
    <cofactor evidence="3">
        <name>FAD</name>
        <dbReference type="ChEBI" id="CHEBI:57692"/>
    </cofactor>
</comment>
<keyword evidence="8" id="KW-0479">Metal-binding</keyword>
<evidence type="ECO:0000256" key="2">
    <source>
        <dbReference type="ARBA" id="ARBA00001966"/>
    </source>
</evidence>
<dbReference type="SUPFAM" id="SSF51905">
    <property type="entry name" value="FAD/NAD(P)-binding domain"/>
    <property type="match status" value="2"/>
</dbReference>
<evidence type="ECO:0000259" key="13">
    <source>
        <dbReference type="Pfam" id="PF04324"/>
    </source>
</evidence>
<dbReference type="Gene3D" id="3.30.390.30">
    <property type="match status" value="1"/>
</dbReference>
<comment type="caution">
    <text evidence="16">The sequence shown here is derived from an EMBL/GenBank/DDBJ whole genome shotgun (WGS) entry which is preliminary data.</text>
</comment>
<dbReference type="InterPro" id="IPR007419">
    <property type="entry name" value="BFD-like_2Fe2S-bd_dom"/>
</dbReference>
<feature type="domain" description="FAD/NAD(P)-binding" evidence="14">
    <location>
        <begin position="15"/>
        <end position="319"/>
    </location>
</feature>
<organism evidence="16 17">
    <name type="scientific">Actinomadura rugatobispora</name>
    <dbReference type="NCBI Taxonomy" id="1994"/>
    <lineage>
        <taxon>Bacteria</taxon>
        <taxon>Bacillati</taxon>
        <taxon>Actinomycetota</taxon>
        <taxon>Actinomycetes</taxon>
        <taxon>Streptosporangiales</taxon>
        <taxon>Thermomonosporaceae</taxon>
        <taxon>Actinomadura</taxon>
    </lineage>
</organism>
<keyword evidence="10" id="KW-0560">Oxidoreductase</keyword>
<evidence type="ECO:0000256" key="9">
    <source>
        <dbReference type="ARBA" id="ARBA00022827"/>
    </source>
</evidence>
<evidence type="ECO:0000256" key="1">
    <source>
        <dbReference type="ARBA" id="ARBA00001929"/>
    </source>
</evidence>
<dbReference type="InterPro" id="IPR016156">
    <property type="entry name" value="FAD/NAD-linked_Rdtase_dimer_sf"/>
</dbReference>
<reference evidence="17" key="1">
    <citation type="journal article" date="2019" name="Int. J. Syst. Evol. Microbiol.">
        <title>The Global Catalogue of Microorganisms (GCM) 10K type strain sequencing project: providing services to taxonomists for standard genome sequencing and annotation.</title>
        <authorList>
            <consortium name="The Broad Institute Genomics Platform"/>
            <consortium name="The Broad Institute Genome Sequencing Center for Infectious Disease"/>
            <person name="Wu L."/>
            <person name="Ma J."/>
        </authorList>
    </citation>
    <scope>NUCLEOTIDE SEQUENCE [LARGE SCALE GENOMIC DNA]</scope>
    <source>
        <strain evidence="17">KCTC 42087</strain>
    </source>
</reference>
<keyword evidence="9" id="KW-0274">FAD</keyword>
<dbReference type="PRINTS" id="PR00368">
    <property type="entry name" value="FADPNR"/>
</dbReference>
<dbReference type="InterPro" id="IPR023753">
    <property type="entry name" value="FAD/NAD-binding_dom"/>
</dbReference>
<protein>
    <submittedName>
        <fullName evidence="16">FAD-dependent oxidoreductase</fullName>
    </submittedName>
</protein>
<dbReference type="PANTHER" id="PTHR43809:SF1">
    <property type="entry name" value="NITRITE REDUCTASE (NADH) LARGE SUBUNIT"/>
    <property type="match status" value="1"/>
</dbReference>
<dbReference type="InterPro" id="IPR036188">
    <property type="entry name" value="FAD/NAD-bd_sf"/>
</dbReference>
<dbReference type="InterPro" id="IPR041575">
    <property type="entry name" value="Rubredoxin_C"/>
</dbReference>
<comment type="cofactor">
    <cofactor evidence="2">
        <name>[4Fe-4S] cluster</name>
        <dbReference type="ChEBI" id="CHEBI:49883"/>
    </cofactor>
</comment>
<comment type="pathway">
    <text evidence="4">Nitrogen metabolism; nitrate reduction (assimilation).</text>
</comment>
<evidence type="ECO:0000256" key="8">
    <source>
        <dbReference type="ARBA" id="ARBA00022723"/>
    </source>
</evidence>
<dbReference type="InterPro" id="IPR052034">
    <property type="entry name" value="NasD-like"/>
</dbReference>
<dbReference type="Pfam" id="PF07992">
    <property type="entry name" value="Pyr_redox_2"/>
    <property type="match status" value="1"/>
</dbReference>
<dbReference type="InterPro" id="IPR041854">
    <property type="entry name" value="BFD-like_2Fe2S-bd_dom_sf"/>
</dbReference>
<evidence type="ECO:0000256" key="12">
    <source>
        <dbReference type="ARBA" id="ARBA00023014"/>
    </source>
</evidence>
<comment type="similarity">
    <text evidence="5">Belongs to the nitrite and sulfite reductase 4Fe-4S domain family.</text>
</comment>
<accession>A0ABW0ZXC9</accession>
<evidence type="ECO:0000256" key="6">
    <source>
        <dbReference type="ARBA" id="ARBA00022617"/>
    </source>
</evidence>
<dbReference type="RefSeq" id="WP_378281100.1">
    <property type="nucleotide sequence ID" value="NZ_JBHSON010000008.1"/>
</dbReference>
<dbReference type="Pfam" id="PF04324">
    <property type="entry name" value="Fer2_BFD"/>
    <property type="match status" value="1"/>
</dbReference>
<evidence type="ECO:0000256" key="11">
    <source>
        <dbReference type="ARBA" id="ARBA00023004"/>
    </source>
</evidence>
<sequence length="503" mass="51801">MISEADGPAARSRGIVVVGNGMAGSRLVSEIRARDPRVPLTVFGAEPRQPYNRVLLSNVLAGVTGPDQIGLVDPAWYEASGVDARLGVEVVGIDRRARVVHGSDGSAVPYGTLVMATGSSSLVPPIPGTEDGLPGGAVTFRTLDDCSAIIDAAAGARRAVVIGGGLLGIEAARGLVGRGLEVTVVHLAGHLMERQLDPGAGKVLARTLSRLGIRARVEVNVTALRVVREASGPRVTGVELAAPGGGGDGPEALDADLVVLACGVRPEVGMARAAGLEVDRGIVVDEMLRSVSDPSVRAIGECSQYGGTVYGLVAPAWEQATVLADLLTGADARARFTGARQITRLKAASVDLVAMGETHHGDDDPGVEVIQFADASRGTYKKVTIREDRVIGAILLGETSTAGTLTQLYDRAAPLPADRLSLFFPGIGGAQPADSPVRMPDAATVCQCNNVTKGQIRACWEKGARTADEVAARTRASTGCGGCRDALEGIVAWLGEQDSVPAG</sequence>